<dbReference type="SUPFAM" id="SSF88697">
    <property type="entry name" value="PUA domain-like"/>
    <property type="match status" value="1"/>
</dbReference>
<dbReference type="Gene3D" id="2.30.130.40">
    <property type="entry name" value="LON domain-like"/>
    <property type="match status" value="1"/>
</dbReference>
<evidence type="ECO:0000313" key="3">
    <source>
        <dbReference type="Proteomes" id="UP000093366"/>
    </source>
</evidence>
<dbReference type="RefSeq" id="WP_065790226.1">
    <property type="nucleotide sequence ID" value="NZ_MAUJ01000002.1"/>
</dbReference>
<evidence type="ECO:0000313" key="2">
    <source>
        <dbReference type="EMBL" id="OCQ22021.1"/>
    </source>
</evidence>
<accession>A0A1C0TRY1</accession>
<name>A0A1C0TRY1_9GAMM</name>
<proteinExistence type="predicted"/>
<protein>
    <recommendedName>
        <fullName evidence="1">Lon N-terminal domain-containing protein</fullName>
    </recommendedName>
</protein>
<reference evidence="3" key="1">
    <citation type="submission" date="2016-07" db="EMBL/GenBank/DDBJ databases">
        <authorList>
            <person name="Florea S."/>
            <person name="Webb J.S."/>
            <person name="Jaromczyk J."/>
            <person name="Schardl C.L."/>
        </authorList>
    </citation>
    <scope>NUCLEOTIDE SEQUENCE [LARGE SCALE GENOMIC DNA]</scope>
    <source>
        <strain evidence="3">IPB1</strain>
    </source>
</reference>
<dbReference type="Proteomes" id="UP000093366">
    <property type="component" value="Unassembled WGS sequence"/>
</dbReference>
<dbReference type="EMBL" id="MAUJ01000002">
    <property type="protein sequence ID" value="OCQ22021.1"/>
    <property type="molecule type" value="Genomic_DNA"/>
</dbReference>
<feature type="domain" description="Lon N-terminal" evidence="1">
    <location>
        <begin position="2"/>
        <end position="191"/>
    </location>
</feature>
<dbReference type="InterPro" id="IPR015947">
    <property type="entry name" value="PUA-like_sf"/>
</dbReference>
<dbReference type="AlphaFoldDB" id="A0A1C0TRY1"/>
<organism evidence="2 3">
    <name type="scientific">Pseudoalteromonas luteoviolacea</name>
    <dbReference type="NCBI Taxonomy" id="43657"/>
    <lineage>
        <taxon>Bacteria</taxon>
        <taxon>Pseudomonadati</taxon>
        <taxon>Pseudomonadota</taxon>
        <taxon>Gammaproteobacteria</taxon>
        <taxon>Alteromonadales</taxon>
        <taxon>Pseudoalteromonadaceae</taxon>
        <taxon>Pseudoalteromonas</taxon>
    </lineage>
</organism>
<gene>
    <name evidence="2" type="ORF">A7985_09460</name>
</gene>
<comment type="caution">
    <text evidence="2">The sequence shown here is derived from an EMBL/GenBank/DDBJ whole genome shotgun (WGS) entry which is preliminary data.</text>
</comment>
<evidence type="ECO:0000259" key="1">
    <source>
        <dbReference type="SMART" id="SM00464"/>
    </source>
</evidence>
<dbReference type="InterPro" id="IPR003111">
    <property type="entry name" value="Lon_prtase_N"/>
</dbReference>
<dbReference type="InterPro" id="IPR046336">
    <property type="entry name" value="Lon_prtase_N_sf"/>
</dbReference>
<sequence length="191" mass="22261">MKRALFPLPVFLLPQGYTRLRIFEPRYLHMVKVAMKEEHGFVMCFTDKSRECEVSEQGIYVEIVDFSQDESGQLLIDVYAKHRVLISNATSDEMKLRHGDCHIIQEPLWTLGEAEELTYHERLADLLRDLFVVNAELNDLYKKKNYANPIWVAARWLELLPLTIKQKTKIQSCRSYVGVANVLAEIFEAQE</sequence>
<dbReference type="Pfam" id="PF02190">
    <property type="entry name" value="LON_substr_bdg"/>
    <property type="match status" value="1"/>
</dbReference>
<dbReference type="OrthoDB" id="8558970at2"/>
<dbReference type="SMART" id="SM00464">
    <property type="entry name" value="LON"/>
    <property type="match status" value="1"/>
</dbReference>